<dbReference type="RefSeq" id="XP_004338164.1">
    <property type="nucleotide sequence ID" value="XM_004338116.1"/>
</dbReference>
<dbReference type="VEuPathDB" id="AmoebaDB:ACA1_177700"/>
<dbReference type="Gene3D" id="1.10.10.10">
    <property type="entry name" value="Winged helix-like DNA-binding domain superfamily/Winged helix DNA-binding domain"/>
    <property type="match status" value="1"/>
</dbReference>
<feature type="region of interest" description="Disordered" evidence="3">
    <location>
        <begin position="304"/>
        <end position="328"/>
    </location>
</feature>
<proteinExistence type="predicted"/>
<dbReference type="Pfam" id="PF09382">
    <property type="entry name" value="RQC"/>
    <property type="match status" value="1"/>
</dbReference>
<dbReference type="GeneID" id="14916819"/>
<dbReference type="AlphaFoldDB" id="L8GVR0"/>
<dbReference type="GO" id="GO:0043138">
    <property type="term" value="F:3'-5' DNA helicase activity"/>
    <property type="evidence" value="ECO:0007669"/>
    <property type="project" value="UniProtKB-EC"/>
</dbReference>
<evidence type="ECO:0000256" key="3">
    <source>
        <dbReference type="SAM" id="MobiDB-lite"/>
    </source>
</evidence>
<dbReference type="GO" id="GO:0006260">
    <property type="term" value="P:DNA replication"/>
    <property type="evidence" value="ECO:0007669"/>
    <property type="project" value="InterPro"/>
</dbReference>
<dbReference type="SUPFAM" id="SSF47819">
    <property type="entry name" value="HRDC-like"/>
    <property type="match status" value="1"/>
</dbReference>
<name>L8GVR0_ACACF</name>
<dbReference type="Pfam" id="PF00570">
    <property type="entry name" value="HRDC"/>
    <property type="match status" value="1"/>
</dbReference>
<feature type="region of interest" description="Disordered" evidence="3">
    <location>
        <begin position="211"/>
        <end position="277"/>
    </location>
</feature>
<keyword evidence="6" id="KW-1185">Reference proteome</keyword>
<dbReference type="GO" id="GO:0006281">
    <property type="term" value="P:DNA repair"/>
    <property type="evidence" value="ECO:0007669"/>
    <property type="project" value="InterPro"/>
</dbReference>
<organism evidence="5 6">
    <name type="scientific">Acanthamoeba castellanii (strain ATCC 30010 / Neff)</name>
    <dbReference type="NCBI Taxonomy" id="1257118"/>
    <lineage>
        <taxon>Eukaryota</taxon>
        <taxon>Amoebozoa</taxon>
        <taxon>Discosea</taxon>
        <taxon>Longamoebia</taxon>
        <taxon>Centramoebida</taxon>
        <taxon>Acanthamoebidae</taxon>
        <taxon>Acanthamoeba</taxon>
    </lineage>
</organism>
<dbReference type="SMART" id="SM00341">
    <property type="entry name" value="HRDC"/>
    <property type="match status" value="1"/>
</dbReference>
<dbReference type="Proteomes" id="UP000011083">
    <property type="component" value="Unassembled WGS sequence"/>
</dbReference>
<feature type="compositionally biased region" description="Acidic residues" evidence="3">
    <location>
        <begin position="220"/>
        <end position="230"/>
    </location>
</feature>
<dbReference type="PROSITE" id="PS50967">
    <property type="entry name" value="HRDC"/>
    <property type="match status" value="1"/>
</dbReference>
<comment type="catalytic activity">
    <reaction evidence="1">
        <text>Couples ATP hydrolysis with the unwinding of duplex DNA by translocating in the 3'-5' direction.</text>
        <dbReference type="EC" id="5.6.2.4"/>
    </reaction>
</comment>
<sequence>MVYVRDLLRGAKDAKFTAKLKRSGHANVPGKGEGGDLTIQDIERILHYMVIESILKEQFEVQQPYGTVIAYMQIGPNAERVERGQKIELSFVVGKKKAVKRVEAPKQTKAVRTAAGQIDPRDLLNEEIFMLRQQLVSEANQVNLMPYMVFTQTEMRNIADALPTTLKEFQAVGMGQEKVKKYGPRVIELVKTFLAQYPQMKPVGSVGSWVTKRKRAQGGDQDDDGSDDDFNPPPAVGTKRAAPAPTTQAAKRAARGRGAAAAGRGVGSAPFLTNAVGRGGPAVRGGMGGGAAGRGIRPLVPVPLAKQQQAAQRGSPLNAFRYKGGRGA</sequence>
<dbReference type="EC" id="5.6.2.4" evidence="2"/>
<dbReference type="Gene3D" id="1.10.150.80">
    <property type="entry name" value="HRDC domain"/>
    <property type="match status" value="1"/>
</dbReference>
<dbReference type="GO" id="GO:0003676">
    <property type="term" value="F:nucleic acid binding"/>
    <property type="evidence" value="ECO:0007669"/>
    <property type="project" value="InterPro"/>
</dbReference>
<dbReference type="InterPro" id="IPR010997">
    <property type="entry name" value="HRDC-like_sf"/>
</dbReference>
<dbReference type="InterPro" id="IPR018982">
    <property type="entry name" value="RQC_domain"/>
</dbReference>
<dbReference type="KEGG" id="acan:ACA1_177700"/>
<evidence type="ECO:0000256" key="2">
    <source>
        <dbReference type="ARBA" id="ARBA00034808"/>
    </source>
</evidence>
<dbReference type="InterPro" id="IPR036388">
    <property type="entry name" value="WH-like_DNA-bd_sf"/>
</dbReference>
<evidence type="ECO:0000313" key="5">
    <source>
        <dbReference type="EMBL" id="ELR16151.1"/>
    </source>
</evidence>
<protein>
    <recommendedName>
        <fullName evidence="2">DNA 3'-5' helicase</fullName>
        <ecNumber evidence="2">5.6.2.4</ecNumber>
    </recommendedName>
</protein>
<accession>L8GVR0</accession>
<evidence type="ECO:0000313" key="6">
    <source>
        <dbReference type="Proteomes" id="UP000011083"/>
    </source>
</evidence>
<dbReference type="EMBL" id="KB008006">
    <property type="protein sequence ID" value="ELR16151.1"/>
    <property type="molecule type" value="Genomic_DNA"/>
</dbReference>
<dbReference type="OrthoDB" id="10261556at2759"/>
<reference evidence="5 6" key="1">
    <citation type="journal article" date="2013" name="Genome Biol.">
        <title>Genome of Acanthamoeba castellanii highlights extensive lateral gene transfer and early evolution of tyrosine kinase signaling.</title>
        <authorList>
            <person name="Clarke M."/>
            <person name="Lohan A.J."/>
            <person name="Liu B."/>
            <person name="Lagkouvardos I."/>
            <person name="Roy S."/>
            <person name="Zafar N."/>
            <person name="Bertelli C."/>
            <person name="Schilde C."/>
            <person name="Kianianmomeni A."/>
            <person name="Burglin T.R."/>
            <person name="Frech C."/>
            <person name="Turcotte B."/>
            <person name="Kopec K.O."/>
            <person name="Synnott J.M."/>
            <person name="Choo C."/>
            <person name="Paponov I."/>
            <person name="Finkler A."/>
            <person name="Soon Heng Tan C."/>
            <person name="Hutchins A.P."/>
            <person name="Weinmeier T."/>
            <person name="Rattei T."/>
            <person name="Chu J.S."/>
            <person name="Gimenez G."/>
            <person name="Irimia M."/>
            <person name="Rigden D.J."/>
            <person name="Fitzpatrick D.A."/>
            <person name="Lorenzo-Morales J."/>
            <person name="Bateman A."/>
            <person name="Chiu C.H."/>
            <person name="Tang P."/>
            <person name="Hegemann P."/>
            <person name="Fromm H."/>
            <person name="Raoult D."/>
            <person name="Greub G."/>
            <person name="Miranda-Saavedra D."/>
            <person name="Chen N."/>
            <person name="Nash P."/>
            <person name="Ginger M.L."/>
            <person name="Horn M."/>
            <person name="Schaap P."/>
            <person name="Caler L."/>
            <person name="Loftus B."/>
        </authorList>
    </citation>
    <scope>NUCLEOTIDE SEQUENCE [LARGE SCALE GENOMIC DNA]</scope>
    <source>
        <strain evidence="5 6">Neff</strain>
    </source>
</reference>
<evidence type="ECO:0000256" key="1">
    <source>
        <dbReference type="ARBA" id="ARBA00034617"/>
    </source>
</evidence>
<dbReference type="InterPro" id="IPR002121">
    <property type="entry name" value="HRDC_dom"/>
</dbReference>
<gene>
    <name evidence="5" type="ORF">ACA1_177700</name>
</gene>
<dbReference type="GO" id="GO:0000166">
    <property type="term" value="F:nucleotide binding"/>
    <property type="evidence" value="ECO:0007669"/>
    <property type="project" value="InterPro"/>
</dbReference>
<dbReference type="InterPro" id="IPR044876">
    <property type="entry name" value="HRDC_dom_sf"/>
</dbReference>
<evidence type="ECO:0000259" key="4">
    <source>
        <dbReference type="PROSITE" id="PS50967"/>
    </source>
</evidence>
<feature type="domain" description="HRDC" evidence="4">
    <location>
        <begin position="118"/>
        <end position="200"/>
    </location>
</feature>
<dbReference type="STRING" id="1257118.L8GVR0"/>